<evidence type="ECO:0000313" key="4">
    <source>
        <dbReference type="Proteomes" id="UP001220961"/>
    </source>
</evidence>
<sequence length="342" mass="37061">MTRPLDASWVRVEDAGAPDGGGWELEQEDSELLVLDMGPAERGPAEERESMPGTSITLTVRIVSHTQGLETETPMMKVGDMVMLGQWDELLGSEIVLCQEPANAADGATWQPIRASVDDAATGASSTSTRRIAFTPVRSQQDAMLDTPSHLPTAEDLPRDFDEDMPLAWHAQWRYTVPTPGRARSTCPIVTAAGSNKALALARMSETPKDEAGELGSEGLRIRGIARRDSESVLSDDEAVPWFLRPPPRASDGDAAWGLGVESSDNVDQALKDKLARFHELKAQGTHFNAALTRNRAFHNPSIHAKLVEWASLDEYGSNYSAIAAAQGVDPSWDAANAEVRH</sequence>
<dbReference type="InterPro" id="IPR012479">
    <property type="entry name" value="SAP30BP"/>
</dbReference>
<accession>A0AAF0EA98</accession>
<name>A0AAF0EA98_9BASI</name>
<proteinExistence type="predicted"/>
<feature type="region of interest" description="Disordered" evidence="1">
    <location>
        <begin position="1"/>
        <end position="24"/>
    </location>
</feature>
<dbReference type="Pfam" id="PF07818">
    <property type="entry name" value="HCNGP"/>
    <property type="match status" value="1"/>
</dbReference>
<evidence type="ECO:0000313" key="3">
    <source>
        <dbReference type="EMBL" id="WFD19591.1"/>
    </source>
</evidence>
<evidence type="ECO:0000256" key="1">
    <source>
        <dbReference type="SAM" id="MobiDB-lite"/>
    </source>
</evidence>
<dbReference type="Proteomes" id="UP001220961">
    <property type="component" value="Chromosome 3"/>
</dbReference>
<gene>
    <name evidence="3" type="ORF">MCAP1_001825</name>
</gene>
<dbReference type="Pfam" id="PF10419">
    <property type="entry name" value="TFIIIC_sub6"/>
    <property type="match status" value="1"/>
</dbReference>
<dbReference type="Gene3D" id="2.60.40.4370">
    <property type="match status" value="1"/>
</dbReference>
<evidence type="ECO:0000259" key="2">
    <source>
        <dbReference type="Pfam" id="PF10419"/>
    </source>
</evidence>
<dbReference type="InterPro" id="IPR019481">
    <property type="entry name" value="TFIIIC_triple_barrel"/>
</dbReference>
<protein>
    <recommendedName>
        <fullName evidence="2">Transcription factor TFIIIC triple barrel domain-containing protein</fullName>
    </recommendedName>
</protein>
<dbReference type="EMBL" id="CP119910">
    <property type="protein sequence ID" value="WFD19591.1"/>
    <property type="molecule type" value="Genomic_DNA"/>
</dbReference>
<dbReference type="AlphaFoldDB" id="A0AAF0EA98"/>
<dbReference type="GO" id="GO:0005634">
    <property type="term" value="C:nucleus"/>
    <property type="evidence" value="ECO:0007669"/>
    <property type="project" value="TreeGrafter"/>
</dbReference>
<reference evidence="3" key="1">
    <citation type="submission" date="2023-03" db="EMBL/GenBank/DDBJ databases">
        <title>Mating type loci evolution in Malassezia.</title>
        <authorList>
            <person name="Coelho M.A."/>
        </authorList>
    </citation>
    <scope>NUCLEOTIDE SEQUENCE</scope>
    <source>
        <strain evidence="3">CBS 10434</strain>
    </source>
</reference>
<dbReference type="PANTHER" id="PTHR13464:SF0">
    <property type="entry name" value="SAP30-BINDING PROTEIN"/>
    <property type="match status" value="1"/>
</dbReference>
<feature type="domain" description="Transcription factor TFIIIC triple barrel" evidence="2">
    <location>
        <begin position="68"/>
        <end position="138"/>
    </location>
</feature>
<dbReference type="PANTHER" id="PTHR13464">
    <property type="entry name" value="TRANSCRIPTIONAL REGULATOR PROTEIN HCNGP"/>
    <property type="match status" value="1"/>
</dbReference>
<organism evidence="3 4">
    <name type="scientific">Malassezia caprae</name>
    <dbReference type="NCBI Taxonomy" id="1381934"/>
    <lineage>
        <taxon>Eukaryota</taxon>
        <taxon>Fungi</taxon>
        <taxon>Dikarya</taxon>
        <taxon>Basidiomycota</taxon>
        <taxon>Ustilaginomycotina</taxon>
        <taxon>Malasseziomycetes</taxon>
        <taxon>Malasseziales</taxon>
        <taxon>Malasseziaceae</taxon>
        <taxon>Malassezia</taxon>
    </lineage>
</organism>
<dbReference type="GO" id="GO:0006355">
    <property type="term" value="P:regulation of DNA-templated transcription"/>
    <property type="evidence" value="ECO:0007669"/>
    <property type="project" value="InterPro"/>
</dbReference>
<keyword evidence="4" id="KW-1185">Reference proteome</keyword>